<evidence type="ECO:0000256" key="2">
    <source>
        <dbReference type="RuleBase" id="RU003707"/>
    </source>
</evidence>
<protein>
    <submittedName>
        <fullName evidence="3">Enoyl-CoA hydratase</fullName>
    </submittedName>
</protein>
<dbReference type="Proteomes" id="UP000196475">
    <property type="component" value="Unassembled WGS sequence"/>
</dbReference>
<dbReference type="PANTHER" id="PTHR43802">
    <property type="entry name" value="ENOYL-COA HYDRATASE"/>
    <property type="match status" value="1"/>
</dbReference>
<reference evidence="4" key="1">
    <citation type="submission" date="2016-06" db="EMBL/GenBank/DDBJ databases">
        <authorList>
            <person name="Nascimento L."/>
            <person name="Pereira R.V."/>
            <person name="Martins L.F."/>
            <person name="Quaggio R.B."/>
            <person name="Silva A.M."/>
            <person name="Setubal J.C."/>
        </authorList>
    </citation>
    <scope>NUCLEOTIDE SEQUENCE [LARGE SCALE GENOMIC DNA]</scope>
</reference>
<dbReference type="Gene3D" id="3.90.226.10">
    <property type="entry name" value="2-enoyl-CoA Hydratase, Chain A, domain 1"/>
    <property type="match status" value="1"/>
</dbReference>
<dbReference type="PANTHER" id="PTHR43802:SF1">
    <property type="entry name" value="IP11341P-RELATED"/>
    <property type="match status" value="1"/>
</dbReference>
<comment type="caution">
    <text evidence="3">The sequence shown here is derived from an EMBL/GenBank/DDBJ whole genome shotgun (WGS) entry which is preliminary data.</text>
</comment>
<dbReference type="PROSITE" id="PS00166">
    <property type="entry name" value="ENOYL_COA_HYDRATASE"/>
    <property type="match status" value="1"/>
</dbReference>
<dbReference type="SUPFAM" id="SSF52096">
    <property type="entry name" value="ClpP/crotonase"/>
    <property type="match status" value="1"/>
</dbReference>
<dbReference type="EMBL" id="LZRT01000101">
    <property type="protein sequence ID" value="OUM85477.1"/>
    <property type="molecule type" value="Genomic_DNA"/>
</dbReference>
<dbReference type="NCBIfam" id="NF006128">
    <property type="entry name" value="PRK08272.1"/>
    <property type="match status" value="1"/>
</dbReference>
<evidence type="ECO:0000256" key="1">
    <source>
        <dbReference type="ARBA" id="ARBA00005254"/>
    </source>
</evidence>
<dbReference type="InterPro" id="IPR001753">
    <property type="entry name" value="Enoyl-CoA_hydra/iso"/>
</dbReference>
<dbReference type="AlphaFoldDB" id="A0A1Y3PH42"/>
<accession>A0A1Y3PH42</accession>
<dbReference type="CDD" id="cd06558">
    <property type="entry name" value="crotonase-like"/>
    <property type="match status" value="1"/>
</dbReference>
<gene>
    <name evidence="3" type="ORF">BAA01_10380</name>
</gene>
<evidence type="ECO:0000313" key="4">
    <source>
        <dbReference type="Proteomes" id="UP000196475"/>
    </source>
</evidence>
<evidence type="ECO:0000313" key="3">
    <source>
        <dbReference type="EMBL" id="OUM85477.1"/>
    </source>
</evidence>
<organism evidence="3 4">
    <name type="scientific">Bacillus thermozeamaize</name>
    <dbReference type="NCBI Taxonomy" id="230954"/>
    <lineage>
        <taxon>Bacteria</taxon>
        <taxon>Bacillati</taxon>
        <taxon>Bacillota</taxon>
        <taxon>Bacilli</taxon>
        <taxon>Bacillales</taxon>
        <taxon>Bacillaceae</taxon>
        <taxon>Bacillus</taxon>
    </lineage>
</organism>
<name>A0A1Y3PH42_9BACI</name>
<dbReference type="InterPro" id="IPR018376">
    <property type="entry name" value="Enoyl-CoA_hyd/isom_CS"/>
</dbReference>
<proteinExistence type="inferred from homology"/>
<dbReference type="Pfam" id="PF00378">
    <property type="entry name" value="ECH_1"/>
    <property type="match status" value="1"/>
</dbReference>
<dbReference type="GO" id="GO:0003824">
    <property type="term" value="F:catalytic activity"/>
    <property type="evidence" value="ECO:0007669"/>
    <property type="project" value="InterPro"/>
</dbReference>
<sequence length="284" mass="32071">MTYHTLIYSVENRVATIVLNRPEQMNALTFELLDELHDAVKAADRDPNVHVLVLKGNGRSFCAGYDLDISTVEESERDEKGQKVWDPIQDYVMINRCTDAMMSLFRCRKPVIAQVHGWAVGGGADLVLCADLIIASEEAQFGYPPARVWGCPTTPMWVLRLGMERAKRFLFTGDSIDARSAAQMGMILECVPFEKLEESVQRLASRIAMLPLNQLIMMKLFINQTYQSMGIVDNTQVIGTLLDGIARHTPEGIAWRETAVQYGIKHALKERDSRFGDYTQRKKN</sequence>
<dbReference type="InterPro" id="IPR029045">
    <property type="entry name" value="ClpP/crotonase-like_dom_sf"/>
</dbReference>
<comment type="similarity">
    <text evidence="1 2">Belongs to the enoyl-CoA hydratase/isomerase family.</text>
</comment>